<dbReference type="Proteomes" id="UP000515649">
    <property type="component" value="Segment"/>
</dbReference>
<protein>
    <submittedName>
        <fullName evidence="1">Uncharacterized protein</fullName>
    </submittedName>
</protein>
<evidence type="ECO:0000313" key="2">
    <source>
        <dbReference type="Proteomes" id="UP000515649"/>
    </source>
</evidence>
<dbReference type="EMBL" id="MT740737">
    <property type="protein sequence ID" value="QMV33111.1"/>
    <property type="molecule type" value="Genomic_DNA"/>
</dbReference>
<evidence type="ECO:0000313" key="1">
    <source>
        <dbReference type="EMBL" id="QMV33111.1"/>
    </source>
</evidence>
<proteinExistence type="predicted"/>
<sequence>MGIIKLAIGSMFGSTEQPSQIGTTKRNGGSVARDKRAARKARNAMKPFDSNQFQAGATALTPSGRKVTFIAFIASVPVMYPIVAHIEGDDWLTSVSIDGVLQNTIQLTMAPVKRTVFVNLYREDDGRIVASHETHSSEDEATYDRLSSDYIGAFPIEIEE</sequence>
<gene>
    <name evidence="1" type="ORF">18C_00043</name>
</gene>
<reference evidence="1 2" key="1">
    <citation type="submission" date="2020-07" db="EMBL/GenBank/DDBJ databases">
        <title>Ralstonia phages.</title>
        <authorList>
            <person name="Trotereau A."/>
            <person name="Boyer C."/>
            <person name="Torres-Barcelo C."/>
        </authorList>
    </citation>
    <scope>NUCLEOTIDE SEQUENCE [LARGE SCALE GENOMIC DNA]</scope>
</reference>
<organism evidence="1 2">
    <name type="scientific">Ralstonia phage Firinga</name>
    <dbReference type="NCBI Taxonomy" id="2759725"/>
    <lineage>
        <taxon>Viruses</taxon>
        <taxon>Duplodnaviria</taxon>
        <taxon>Heunggongvirae</taxon>
        <taxon>Uroviricota</taxon>
        <taxon>Caudoviricetes</taxon>
        <taxon>Firingavirus</taxon>
        <taxon>Firingavirus firinga</taxon>
    </lineage>
</organism>
<name>A0A7G5B9Y8_9CAUD</name>
<keyword evidence="2" id="KW-1185">Reference proteome</keyword>
<accession>A0A7G5B9Y8</accession>